<proteinExistence type="predicted"/>
<evidence type="ECO:0000313" key="2">
    <source>
        <dbReference type="EMBL" id="QNP47777.1"/>
    </source>
</evidence>
<feature type="signal peptide" evidence="1">
    <location>
        <begin position="1"/>
        <end position="26"/>
    </location>
</feature>
<organism evidence="2 3">
    <name type="scientific">Diaphorobacter aerolatus</name>
    <dbReference type="NCBI Taxonomy" id="1288495"/>
    <lineage>
        <taxon>Bacteria</taxon>
        <taxon>Pseudomonadati</taxon>
        <taxon>Pseudomonadota</taxon>
        <taxon>Betaproteobacteria</taxon>
        <taxon>Burkholderiales</taxon>
        <taxon>Comamonadaceae</taxon>
        <taxon>Diaphorobacter</taxon>
    </lineage>
</organism>
<dbReference type="Proteomes" id="UP000516028">
    <property type="component" value="Chromosome"/>
</dbReference>
<feature type="chain" id="PRO_5028942879" evidence="1">
    <location>
        <begin position="27"/>
        <end position="244"/>
    </location>
</feature>
<gene>
    <name evidence="2" type="ORF">H9K75_16610</name>
</gene>
<dbReference type="KEGG" id="daer:H9K75_16610"/>
<evidence type="ECO:0000313" key="3">
    <source>
        <dbReference type="Proteomes" id="UP000516028"/>
    </source>
</evidence>
<sequence length="244" mass="25569">MPNLLFAPAHIPLVIAGLLASSSLMAAPVAPLPLFSENFDNTAAPNASGPLKPLLLDQYVSAATDFAGAALGETYGAVASEKYLTIDTRPYWINPGYCNGIWVSYDMANPNAGAAAGSPLICNARQLSPVNPAGLGNSIAAWQNLQVLANVLGQVTNPTPNTRPSDNTGNHIIAAYTEAYDNLAAREFTILKTNKNIPIPPGGRFLTFSVAAAAVNCSATTPLKRIPSRSTCSNSSNRTRPSCR</sequence>
<accession>A0A7H0GHL1</accession>
<name>A0A7H0GHL1_9BURK</name>
<dbReference type="RefSeq" id="WP_187723457.1">
    <property type="nucleotide sequence ID" value="NZ_CP060783.1"/>
</dbReference>
<protein>
    <submittedName>
        <fullName evidence="2">Uncharacterized protein</fullName>
    </submittedName>
</protein>
<reference evidence="2 3" key="1">
    <citation type="submission" date="2020-08" db="EMBL/GenBank/DDBJ databases">
        <title>Genome sequence of Diaphorobacter aerolatus KACC 16536T.</title>
        <authorList>
            <person name="Hyun D.-W."/>
            <person name="Bae J.-W."/>
        </authorList>
    </citation>
    <scope>NUCLEOTIDE SEQUENCE [LARGE SCALE GENOMIC DNA]</scope>
    <source>
        <strain evidence="2 3">KACC 16536</strain>
    </source>
</reference>
<dbReference type="EMBL" id="CP060783">
    <property type="protein sequence ID" value="QNP47777.1"/>
    <property type="molecule type" value="Genomic_DNA"/>
</dbReference>
<evidence type="ECO:0000256" key="1">
    <source>
        <dbReference type="SAM" id="SignalP"/>
    </source>
</evidence>
<keyword evidence="3" id="KW-1185">Reference proteome</keyword>
<dbReference type="AlphaFoldDB" id="A0A7H0GHL1"/>
<keyword evidence="1" id="KW-0732">Signal</keyword>